<dbReference type="EMBL" id="JAPXGO010000005">
    <property type="protein sequence ID" value="MCZ6160202.1"/>
    <property type="molecule type" value="Genomic_DNA"/>
</dbReference>
<protein>
    <submittedName>
        <fullName evidence="1">Uncharacterized protein</fullName>
    </submittedName>
</protein>
<dbReference type="Proteomes" id="UP001075225">
    <property type="component" value="Unassembled WGS sequence"/>
</dbReference>
<dbReference type="AlphaFoldDB" id="A0A9Q4KLK4"/>
<evidence type="ECO:0000313" key="1">
    <source>
        <dbReference type="EMBL" id="MCZ6160202.1"/>
    </source>
</evidence>
<name>A0A9Q4KLK4_9BACT</name>
<sequence>MFQEKIVESSIKNLDENKLLKAYDEFITEFTKALKLKFKDKLDERNFKNQWERIFMHDKNEVLNLQNKISKLDKNADDLVYKIFDLSDDEIKFIENEMR</sequence>
<dbReference type="RefSeq" id="WP_114675151.1">
    <property type="nucleotide sequence ID" value="NZ_CACRSK010000006.1"/>
</dbReference>
<reference evidence="1" key="1">
    <citation type="submission" date="2022-12" db="EMBL/GenBank/DDBJ databases">
        <title>Species Delineation and Comparative Genomics within the Campylobacter ureolyticus Complex.</title>
        <authorList>
            <person name="Maki J."/>
            <person name="Howard M."/>
            <person name="Connelly S."/>
            <person name="Hardy D.J."/>
            <person name="Cameron A."/>
        </authorList>
    </citation>
    <scope>NUCLEOTIDE SEQUENCE</scope>
    <source>
        <strain evidence="1">URMC_787</strain>
    </source>
</reference>
<organism evidence="1 2">
    <name type="scientific">Campylobacter ureolyticus</name>
    <dbReference type="NCBI Taxonomy" id="827"/>
    <lineage>
        <taxon>Bacteria</taxon>
        <taxon>Pseudomonadati</taxon>
        <taxon>Campylobacterota</taxon>
        <taxon>Epsilonproteobacteria</taxon>
        <taxon>Campylobacterales</taxon>
        <taxon>Campylobacteraceae</taxon>
        <taxon>Campylobacter</taxon>
    </lineage>
</organism>
<gene>
    <name evidence="1" type="ORF">O6B32_06880</name>
</gene>
<evidence type="ECO:0000313" key="2">
    <source>
        <dbReference type="Proteomes" id="UP001075225"/>
    </source>
</evidence>
<accession>A0A9Q4KLK4</accession>
<proteinExistence type="predicted"/>
<comment type="caution">
    <text evidence="1">The sequence shown here is derived from an EMBL/GenBank/DDBJ whole genome shotgun (WGS) entry which is preliminary data.</text>
</comment>